<reference evidence="5" key="3">
    <citation type="submission" date="2025-09" db="UniProtKB">
        <authorList>
            <consortium name="Ensembl"/>
        </authorList>
    </citation>
    <scope>IDENTIFICATION</scope>
</reference>
<dbReference type="SMART" id="SM00034">
    <property type="entry name" value="CLECT"/>
    <property type="match status" value="1"/>
</dbReference>
<evidence type="ECO:0000256" key="1">
    <source>
        <dbReference type="ARBA" id="ARBA00022734"/>
    </source>
</evidence>
<keyword evidence="3" id="KW-0732">Signal</keyword>
<dbReference type="InterPro" id="IPR033989">
    <property type="entry name" value="CD209-like_CTLD"/>
</dbReference>
<feature type="chain" id="PRO_5047196753" description="C-type lectin domain-containing protein" evidence="3">
    <location>
        <begin position="17"/>
        <end position="155"/>
    </location>
</feature>
<sequence>MLCLFLLMGLITLVLLCKYNRNIISMPKSSQAMHVFYDDVSNISSEPKSWEESRQNCRQKGADLMIINSREEQNFVNQFKKHLWIGLTDSETEGTWKWVDGTQTTTSYWNQGNKEPNGGTWQNCGEIDNYNIEDSWNDAPCSNRQFWICEKRVSP</sequence>
<dbReference type="PANTHER" id="PTHR22803">
    <property type="entry name" value="MANNOSE, PHOSPHOLIPASE, LECTIN RECEPTOR RELATED"/>
    <property type="match status" value="1"/>
</dbReference>
<evidence type="ECO:0000313" key="6">
    <source>
        <dbReference type="Proteomes" id="UP000265160"/>
    </source>
</evidence>
<proteinExistence type="predicted"/>
<dbReference type="GeneTree" id="ENSGT01020000230338"/>
<evidence type="ECO:0000256" key="3">
    <source>
        <dbReference type="SAM" id="SignalP"/>
    </source>
</evidence>
<evidence type="ECO:0000259" key="4">
    <source>
        <dbReference type="PROSITE" id="PS50041"/>
    </source>
</evidence>
<dbReference type="Gene3D" id="3.10.100.10">
    <property type="entry name" value="Mannose-Binding Protein A, subunit A"/>
    <property type="match status" value="1"/>
</dbReference>
<organism evidence="5 6">
    <name type="scientific">Maylandia zebra</name>
    <name type="common">zebra mbuna</name>
    <dbReference type="NCBI Taxonomy" id="106582"/>
    <lineage>
        <taxon>Eukaryota</taxon>
        <taxon>Metazoa</taxon>
        <taxon>Chordata</taxon>
        <taxon>Craniata</taxon>
        <taxon>Vertebrata</taxon>
        <taxon>Euteleostomi</taxon>
        <taxon>Actinopterygii</taxon>
        <taxon>Neopterygii</taxon>
        <taxon>Teleostei</taxon>
        <taxon>Neoteleostei</taxon>
        <taxon>Acanthomorphata</taxon>
        <taxon>Ovalentaria</taxon>
        <taxon>Cichlomorphae</taxon>
        <taxon>Cichliformes</taxon>
        <taxon>Cichlidae</taxon>
        <taxon>African cichlids</taxon>
        <taxon>Pseudocrenilabrinae</taxon>
        <taxon>Haplochromini</taxon>
        <taxon>Maylandia</taxon>
        <taxon>Maylandia zebra complex</taxon>
    </lineage>
</organism>
<dbReference type="InterPro" id="IPR016186">
    <property type="entry name" value="C-type_lectin-like/link_sf"/>
</dbReference>
<evidence type="ECO:0000256" key="2">
    <source>
        <dbReference type="ARBA" id="ARBA00023157"/>
    </source>
</evidence>
<dbReference type="SUPFAM" id="SSF56436">
    <property type="entry name" value="C-type lectin-like"/>
    <property type="match status" value="1"/>
</dbReference>
<keyword evidence="1" id="KW-0430">Lectin</keyword>
<dbReference type="Pfam" id="PF00059">
    <property type="entry name" value="Lectin_C"/>
    <property type="match status" value="1"/>
</dbReference>
<feature type="domain" description="C-type lectin" evidence="4">
    <location>
        <begin position="36"/>
        <end position="150"/>
    </location>
</feature>
<accession>A0A3P9AVV2</accession>
<dbReference type="GO" id="GO:0030246">
    <property type="term" value="F:carbohydrate binding"/>
    <property type="evidence" value="ECO:0007669"/>
    <property type="project" value="UniProtKB-KW"/>
</dbReference>
<name>A0A3P9AVV2_9CICH</name>
<dbReference type="InterPro" id="IPR001304">
    <property type="entry name" value="C-type_lectin-like"/>
</dbReference>
<dbReference type="CDD" id="cd03590">
    <property type="entry name" value="CLECT_DC-SIGN_like"/>
    <property type="match status" value="1"/>
</dbReference>
<dbReference type="PROSITE" id="PS00615">
    <property type="entry name" value="C_TYPE_LECTIN_1"/>
    <property type="match status" value="1"/>
</dbReference>
<protein>
    <recommendedName>
        <fullName evidence="4">C-type lectin domain-containing protein</fullName>
    </recommendedName>
</protein>
<dbReference type="AlphaFoldDB" id="A0A3P9AVV2"/>
<dbReference type="InterPro" id="IPR050111">
    <property type="entry name" value="C-type_lectin/snaclec_domain"/>
</dbReference>
<dbReference type="PROSITE" id="PS50041">
    <property type="entry name" value="C_TYPE_LECTIN_2"/>
    <property type="match status" value="1"/>
</dbReference>
<dbReference type="Ensembl" id="ENSMZET00005001642.1">
    <property type="protein sequence ID" value="ENSMZEP00005001552.1"/>
    <property type="gene ID" value="ENSMZEG00005001275.1"/>
</dbReference>
<reference evidence="5" key="2">
    <citation type="submission" date="2025-08" db="UniProtKB">
        <authorList>
            <consortium name="Ensembl"/>
        </authorList>
    </citation>
    <scope>IDENTIFICATION</scope>
</reference>
<evidence type="ECO:0000313" key="5">
    <source>
        <dbReference type="Ensembl" id="ENSMZEP00005001552.1"/>
    </source>
</evidence>
<dbReference type="InterPro" id="IPR016187">
    <property type="entry name" value="CTDL_fold"/>
</dbReference>
<reference evidence="5 6" key="1">
    <citation type="journal article" date="2014" name="Nature">
        <title>The genomic substrate for adaptive radiation in African cichlid fish.</title>
        <authorList>
            <person name="Brawand D."/>
            <person name="Wagner C.E."/>
            <person name="Li Y.I."/>
            <person name="Malinsky M."/>
            <person name="Keller I."/>
            <person name="Fan S."/>
            <person name="Simakov O."/>
            <person name="Ng A.Y."/>
            <person name="Lim Z.W."/>
            <person name="Bezault E."/>
            <person name="Turner-Maier J."/>
            <person name="Johnson J."/>
            <person name="Alcazar R."/>
            <person name="Noh H.J."/>
            <person name="Russell P."/>
            <person name="Aken B."/>
            <person name="Alfoldi J."/>
            <person name="Amemiya C."/>
            <person name="Azzouzi N."/>
            <person name="Baroiller J.F."/>
            <person name="Barloy-Hubler F."/>
            <person name="Berlin A."/>
            <person name="Bloomquist R."/>
            <person name="Carleton K.L."/>
            <person name="Conte M.A."/>
            <person name="D'Cotta H."/>
            <person name="Eshel O."/>
            <person name="Gaffney L."/>
            <person name="Galibert F."/>
            <person name="Gante H.F."/>
            <person name="Gnerre S."/>
            <person name="Greuter L."/>
            <person name="Guyon R."/>
            <person name="Haddad N.S."/>
            <person name="Haerty W."/>
            <person name="Harris R.M."/>
            <person name="Hofmann H.A."/>
            <person name="Hourlier T."/>
            <person name="Hulata G."/>
            <person name="Jaffe D.B."/>
            <person name="Lara M."/>
            <person name="Lee A.P."/>
            <person name="MacCallum I."/>
            <person name="Mwaiko S."/>
            <person name="Nikaido M."/>
            <person name="Nishihara H."/>
            <person name="Ozouf-Costaz C."/>
            <person name="Penman D.J."/>
            <person name="Przybylski D."/>
            <person name="Rakotomanga M."/>
            <person name="Renn S.C.P."/>
            <person name="Ribeiro F.J."/>
            <person name="Ron M."/>
            <person name="Salzburger W."/>
            <person name="Sanchez-Pulido L."/>
            <person name="Santos M.E."/>
            <person name="Searle S."/>
            <person name="Sharpe T."/>
            <person name="Swofford R."/>
            <person name="Tan F.J."/>
            <person name="Williams L."/>
            <person name="Young S."/>
            <person name="Yin S."/>
            <person name="Okada N."/>
            <person name="Kocher T.D."/>
            <person name="Miska E.A."/>
            <person name="Lander E.S."/>
            <person name="Venkatesh B."/>
            <person name="Fernald R.D."/>
            <person name="Meyer A."/>
            <person name="Ponting C.P."/>
            <person name="Streelman J.T."/>
            <person name="Lindblad-Toh K."/>
            <person name="Seehausen O."/>
            <person name="Di Palma F."/>
        </authorList>
    </citation>
    <scope>NUCLEOTIDE SEQUENCE</scope>
</reference>
<keyword evidence="2" id="KW-1015">Disulfide bond</keyword>
<dbReference type="Proteomes" id="UP000265160">
    <property type="component" value="LG6"/>
</dbReference>
<dbReference type="InterPro" id="IPR018378">
    <property type="entry name" value="C-type_lectin_CS"/>
</dbReference>
<keyword evidence="6" id="KW-1185">Reference proteome</keyword>
<feature type="signal peptide" evidence="3">
    <location>
        <begin position="1"/>
        <end position="16"/>
    </location>
</feature>